<dbReference type="Pfam" id="PF12697">
    <property type="entry name" value="Abhydrolase_6"/>
    <property type="match status" value="1"/>
</dbReference>
<accession>A0ABT9RDE1</accession>
<evidence type="ECO:0000313" key="2">
    <source>
        <dbReference type="EMBL" id="MDP9866420.1"/>
    </source>
</evidence>
<proteinExistence type="predicted"/>
<dbReference type="SUPFAM" id="SSF53474">
    <property type="entry name" value="alpha/beta-Hydrolases"/>
    <property type="match status" value="1"/>
</dbReference>
<dbReference type="PANTHER" id="PTHR37017:SF11">
    <property type="entry name" value="ESTERASE_LIPASE_THIOESTERASE DOMAIN-CONTAINING PROTEIN"/>
    <property type="match status" value="1"/>
</dbReference>
<name>A0ABT9RDE1_9ACTN</name>
<dbReference type="InterPro" id="IPR052897">
    <property type="entry name" value="Sec-Metab_Biosynth_Hydrolase"/>
</dbReference>
<dbReference type="Proteomes" id="UP001230426">
    <property type="component" value="Unassembled WGS sequence"/>
</dbReference>
<protein>
    <submittedName>
        <fullName evidence="2">Pimeloyl-ACP methyl ester carboxylesterase</fullName>
    </submittedName>
</protein>
<reference evidence="2 3" key="1">
    <citation type="submission" date="2023-07" db="EMBL/GenBank/DDBJ databases">
        <title>Sequencing the genomes of 1000 actinobacteria strains.</title>
        <authorList>
            <person name="Klenk H.-P."/>
        </authorList>
    </citation>
    <scope>NUCLEOTIDE SEQUENCE [LARGE SCALE GENOMIC DNA]</scope>
    <source>
        <strain evidence="2 3">DSM 44109</strain>
    </source>
</reference>
<dbReference type="InterPro" id="IPR000073">
    <property type="entry name" value="AB_hydrolase_1"/>
</dbReference>
<comment type="caution">
    <text evidence="2">The sequence shown here is derived from an EMBL/GenBank/DDBJ whole genome shotgun (WGS) entry which is preliminary data.</text>
</comment>
<sequence length="241" mass="26260">MKGRFVLLPGLWTGAWGWEPVTCGLRRRGHHVRPITLSGLAAPDTDVSAVGLQTHVDDVLSVLETEELGDVIVVGHSYSGIVAGQVADRAPDRVAHTVFVEAFLPHDGRSMLHAFPERQRAEELRLIADNHGRWPAPDSAIVADGQDLSPRQAQWLAERFVGHPGRTIAEPAVLTRPLAHQRATYVVCAMEHFGGRVSADVSAMRAAPNWTFHTLDTGHWPMISAPDPLVALLTGIAAQRR</sequence>
<dbReference type="RefSeq" id="WP_306867096.1">
    <property type="nucleotide sequence ID" value="NZ_JAUSRB010000002.1"/>
</dbReference>
<dbReference type="Gene3D" id="3.40.50.1820">
    <property type="entry name" value="alpha/beta hydrolase"/>
    <property type="match status" value="1"/>
</dbReference>
<gene>
    <name evidence="2" type="ORF">J2S55_005686</name>
</gene>
<organism evidence="2 3">
    <name type="scientific">Streptosporangium brasiliense</name>
    <dbReference type="NCBI Taxonomy" id="47480"/>
    <lineage>
        <taxon>Bacteria</taxon>
        <taxon>Bacillati</taxon>
        <taxon>Actinomycetota</taxon>
        <taxon>Actinomycetes</taxon>
        <taxon>Streptosporangiales</taxon>
        <taxon>Streptosporangiaceae</taxon>
        <taxon>Streptosporangium</taxon>
    </lineage>
</organism>
<dbReference type="EMBL" id="JAUSRB010000002">
    <property type="protein sequence ID" value="MDP9866420.1"/>
    <property type="molecule type" value="Genomic_DNA"/>
</dbReference>
<evidence type="ECO:0000313" key="3">
    <source>
        <dbReference type="Proteomes" id="UP001230426"/>
    </source>
</evidence>
<dbReference type="InterPro" id="IPR029058">
    <property type="entry name" value="AB_hydrolase_fold"/>
</dbReference>
<evidence type="ECO:0000259" key="1">
    <source>
        <dbReference type="Pfam" id="PF12697"/>
    </source>
</evidence>
<dbReference type="PANTHER" id="PTHR37017">
    <property type="entry name" value="AB HYDROLASE-1 DOMAIN-CONTAINING PROTEIN-RELATED"/>
    <property type="match status" value="1"/>
</dbReference>
<feature type="domain" description="AB hydrolase-1" evidence="1">
    <location>
        <begin position="5"/>
        <end position="231"/>
    </location>
</feature>
<keyword evidence="3" id="KW-1185">Reference proteome</keyword>